<evidence type="ECO:0000256" key="2">
    <source>
        <dbReference type="ARBA" id="ARBA00022448"/>
    </source>
</evidence>
<dbReference type="AlphaFoldDB" id="A0AAE6REN3"/>
<dbReference type="GO" id="GO:0015288">
    <property type="term" value="F:porin activity"/>
    <property type="evidence" value="ECO:0007669"/>
    <property type="project" value="TreeGrafter"/>
</dbReference>
<dbReference type="EMBL" id="CP040324">
    <property type="protein sequence ID" value="QHB28725.1"/>
    <property type="molecule type" value="Genomic_DNA"/>
</dbReference>
<evidence type="ECO:0000256" key="3">
    <source>
        <dbReference type="ARBA" id="ARBA00022729"/>
    </source>
</evidence>
<dbReference type="PANTHER" id="PTHR34596">
    <property type="entry name" value="CHITOPORIN"/>
    <property type="match status" value="1"/>
</dbReference>
<reference evidence="4 5" key="1">
    <citation type="submission" date="2019-05" db="EMBL/GenBank/DDBJ databases">
        <title>Complete genome sequence of Pseudomonas Pseudomonas resinovorans.</title>
        <authorList>
            <person name="Chen H.-P."/>
        </authorList>
    </citation>
    <scope>NUCLEOTIDE SEQUENCE [LARGE SCALE GENOMIC DNA]</scope>
    <source>
        <strain evidence="4 5">TCU-CK1</strain>
    </source>
</reference>
<gene>
    <name evidence="4" type="ORF">TCK1_3379</name>
</gene>
<accession>A0AAE6REN3</accession>
<organism evidence="4 5">
    <name type="scientific">Pseudomonas monteilii</name>
    <dbReference type="NCBI Taxonomy" id="76759"/>
    <lineage>
        <taxon>Bacteria</taxon>
        <taxon>Pseudomonadati</taxon>
        <taxon>Pseudomonadota</taxon>
        <taxon>Gammaproteobacteria</taxon>
        <taxon>Pseudomonadales</taxon>
        <taxon>Pseudomonadaceae</taxon>
        <taxon>Pseudomonas</taxon>
    </lineage>
</organism>
<dbReference type="Gene3D" id="2.40.160.10">
    <property type="entry name" value="Porin"/>
    <property type="match status" value="1"/>
</dbReference>
<dbReference type="Pfam" id="PF03573">
    <property type="entry name" value="OprD"/>
    <property type="match status" value="1"/>
</dbReference>
<dbReference type="Proteomes" id="UP000464593">
    <property type="component" value="Chromosome"/>
</dbReference>
<evidence type="ECO:0000313" key="4">
    <source>
        <dbReference type="EMBL" id="QHB28725.1"/>
    </source>
</evidence>
<dbReference type="InterPro" id="IPR005318">
    <property type="entry name" value="OM_porin_bac"/>
</dbReference>
<keyword evidence="3" id="KW-0732">Signal</keyword>
<dbReference type="GO" id="GO:0016020">
    <property type="term" value="C:membrane"/>
    <property type="evidence" value="ECO:0007669"/>
    <property type="project" value="InterPro"/>
</dbReference>
<keyword evidence="2" id="KW-0813">Transport</keyword>
<proteinExistence type="inferred from homology"/>
<name>A0AAE6REN3_9PSED</name>
<evidence type="ECO:0000256" key="1">
    <source>
        <dbReference type="ARBA" id="ARBA00009075"/>
    </source>
</evidence>
<protein>
    <submittedName>
        <fullName evidence="4">Porin</fullName>
    </submittedName>
</protein>
<dbReference type="PANTHER" id="PTHR34596:SF2">
    <property type="entry name" value="CHITOPORIN"/>
    <property type="match status" value="1"/>
</dbReference>
<evidence type="ECO:0000313" key="5">
    <source>
        <dbReference type="Proteomes" id="UP000464593"/>
    </source>
</evidence>
<sequence length="418" mass="45894">MRAMSIPVVICMSAGGVVFPFEVRADWLDDSSGSLEFRNFYMNRDFRQSGAQQSKADEWAQGFIFKIESGFTPGVVGLGLDAIGMLGVKLDSSRARRGTGLLPFDHDGEPVDDYSELGLSAKLKLSKTVLKAGTLMPQLPVASYNDVRLLPSTFTGTSVSSQEIDGLTFNAARLEKQNYRDSSSNDEMSYGGVNSSHLDLAGGSYALTESLSASYYYAEMKDIYRQNYFGFVHNYQPTSALSIKTDLRLFETTGAGSKKLRGPTRVDGGAIDNRFLNGMVAVGFKAHRLSLGFQTLSGEGDFAYPGLDPYSVNLGTIDVFTRANTDLWQVRYDYNFVAQGIPGLTFMTRYFDVKHIETASVKGGTQWERDSDLIYTVQSGTLKGLNIRLRNASLRSGNGLSTAIDENRIIIGYSVALW</sequence>
<comment type="similarity">
    <text evidence="1">Belongs to the outer membrane porin (Opr) (TC 1.B.25) family.</text>
</comment>
<dbReference type="InterPro" id="IPR023614">
    <property type="entry name" value="Porin_dom_sf"/>
</dbReference>